<sequence length="349" mass="40606">MPAQFSNVNNSSPSAIFVEPHKSENLDNLKLASVSMEQQHLSKNQKRRQNKKQREINNLNKSSISTESNVALETKILAEQNITTTLNFDRLKAGPRKSVIIKDGQRMASNDEFFLICPKNKLCLYDAQGKEQLNIKRDFNVSDICWSTYLKKFLILSDSDLYSLDLTRSTPLMIEISGFGRDMDECTCYDNIFMVISDFGGEVIEVWDMNMSWKSIRRYESPISREEYQGISSIRFSSSGMYLGVTLTEPLIEKAYFQLRNWQGMKVLQIVEQPFYEGYCNHYMLALPNDEFLVYKYSEKEIFFFNSNGQLKQRFQYSKRICSTALLMNDKNCLVIQTSRPDELHFYDL</sequence>
<dbReference type="Gene3D" id="2.130.10.10">
    <property type="entry name" value="YVTN repeat-like/Quinoprotein amine dehydrogenase"/>
    <property type="match status" value="1"/>
</dbReference>
<evidence type="ECO:0000313" key="2">
    <source>
        <dbReference type="EMBL" id="CAF0900469.1"/>
    </source>
</evidence>
<evidence type="ECO:0000313" key="3">
    <source>
        <dbReference type="Proteomes" id="UP000663845"/>
    </source>
</evidence>
<evidence type="ECO:0000256" key="1">
    <source>
        <dbReference type="SAM" id="MobiDB-lite"/>
    </source>
</evidence>
<dbReference type="AlphaFoldDB" id="A0A813ZNL0"/>
<feature type="region of interest" description="Disordered" evidence="1">
    <location>
        <begin position="36"/>
        <end position="60"/>
    </location>
</feature>
<accession>A0A813ZNL0</accession>
<dbReference type="InterPro" id="IPR036322">
    <property type="entry name" value="WD40_repeat_dom_sf"/>
</dbReference>
<protein>
    <submittedName>
        <fullName evidence="2">Uncharacterized protein</fullName>
    </submittedName>
</protein>
<dbReference type="SUPFAM" id="SSF50978">
    <property type="entry name" value="WD40 repeat-like"/>
    <property type="match status" value="1"/>
</dbReference>
<proteinExistence type="predicted"/>
<dbReference type="Proteomes" id="UP000663845">
    <property type="component" value="Unassembled WGS sequence"/>
</dbReference>
<reference evidence="2" key="1">
    <citation type="submission" date="2021-02" db="EMBL/GenBank/DDBJ databases">
        <authorList>
            <person name="Nowell W R."/>
        </authorList>
    </citation>
    <scope>NUCLEOTIDE SEQUENCE</scope>
</reference>
<name>A0A813ZNL0_9BILA</name>
<dbReference type="InterPro" id="IPR015943">
    <property type="entry name" value="WD40/YVTN_repeat-like_dom_sf"/>
</dbReference>
<comment type="caution">
    <text evidence="2">The sequence shown here is derived from an EMBL/GenBank/DDBJ whole genome shotgun (WGS) entry which is preliminary data.</text>
</comment>
<gene>
    <name evidence="2" type="ORF">JYZ213_LOCUS10525</name>
</gene>
<organism evidence="2 3">
    <name type="scientific">Adineta steineri</name>
    <dbReference type="NCBI Taxonomy" id="433720"/>
    <lineage>
        <taxon>Eukaryota</taxon>
        <taxon>Metazoa</taxon>
        <taxon>Spiralia</taxon>
        <taxon>Gnathifera</taxon>
        <taxon>Rotifera</taxon>
        <taxon>Eurotatoria</taxon>
        <taxon>Bdelloidea</taxon>
        <taxon>Adinetida</taxon>
        <taxon>Adinetidae</taxon>
        <taxon>Adineta</taxon>
    </lineage>
</organism>
<dbReference type="EMBL" id="CAJNOG010000077">
    <property type="protein sequence ID" value="CAF0900469.1"/>
    <property type="molecule type" value="Genomic_DNA"/>
</dbReference>